<gene>
    <name evidence="2" type="ORF">DAVIS_02030</name>
</gene>
<dbReference type="Gene3D" id="1.10.30.50">
    <property type="match status" value="1"/>
</dbReference>
<evidence type="ECO:0000313" key="3">
    <source>
        <dbReference type="Proteomes" id="UP000257451"/>
    </source>
</evidence>
<dbReference type="EMBL" id="PEDF01000060">
    <property type="protein sequence ID" value="RFZ42938.1"/>
    <property type="molecule type" value="Genomic_DNA"/>
</dbReference>
<dbReference type="InterPro" id="IPR003615">
    <property type="entry name" value="HNH_nuc"/>
</dbReference>
<proteinExistence type="predicted"/>
<dbReference type="GO" id="GO:0004519">
    <property type="term" value="F:endonuclease activity"/>
    <property type="evidence" value="ECO:0007669"/>
    <property type="project" value="UniProtKB-KW"/>
</dbReference>
<dbReference type="PANTHER" id="PTHR33877">
    <property type="entry name" value="SLL1193 PROTEIN"/>
    <property type="match status" value="1"/>
</dbReference>
<sequence>MVISADDAEPRDLLTTLVDAVLPLLRPYEFSLYMLLLRSTGFQGGEVRIGKRTIAAQLGKGTRSSRGSYLHITDKLNALASDGYIAVGDTTREGTRYRVLLPDQIPAVRELLAAQAAPSHGEPDYFNDTALRSELMDRDGWKCHYCGDAVTAANATLDHIIPQSRGGTNDPENLVTACLTCNSIKSGRTYEEAAPDILAALVRRKATVQGA</sequence>
<dbReference type="InterPro" id="IPR052892">
    <property type="entry name" value="NA-targeting_endonuclease"/>
</dbReference>
<keyword evidence="2" id="KW-0378">Hydrolase</keyword>
<dbReference type="Pfam" id="PF14279">
    <property type="entry name" value="HNH_5"/>
    <property type="match status" value="1"/>
</dbReference>
<keyword evidence="2" id="KW-0255">Endonuclease</keyword>
<keyword evidence="2" id="KW-0540">Nuclease</keyword>
<name>A0A3E2MXN4_MYCMR</name>
<feature type="domain" description="HNH nuclease" evidence="1">
    <location>
        <begin position="130"/>
        <end position="183"/>
    </location>
</feature>
<dbReference type="PANTHER" id="PTHR33877:SF2">
    <property type="entry name" value="OS07G0170200 PROTEIN"/>
    <property type="match status" value="1"/>
</dbReference>
<organism evidence="2 3">
    <name type="scientific">Mycobacterium marinum</name>
    <dbReference type="NCBI Taxonomy" id="1781"/>
    <lineage>
        <taxon>Bacteria</taxon>
        <taxon>Bacillati</taxon>
        <taxon>Actinomycetota</taxon>
        <taxon>Actinomycetes</taxon>
        <taxon>Mycobacteriales</taxon>
        <taxon>Mycobacteriaceae</taxon>
        <taxon>Mycobacterium</taxon>
        <taxon>Mycobacterium ulcerans group</taxon>
    </lineage>
</organism>
<evidence type="ECO:0000259" key="1">
    <source>
        <dbReference type="SMART" id="SM00507"/>
    </source>
</evidence>
<accession>A0A3E2MXN4</accession>
<dbReference type="CDD" id="cd00085">
    <property type="entry name" value="HNHc"/>
    <property type="match status" value="1"/>
</dbReference>
<protein>
    <submittedName>
        <fullName evidence="2">HNH endonuclease</fullName>
    </submittedName>
</protein>
<comment type="caution">
    <text evidence="2">The sequence shown here is derived from an EMBL/GenBank/DDBJ whole genome shotgun (WGS) entry which is preliminary data.</text>
</comment>
<reference evidence="2 3" key="1">
    <citation type="journal article" date="2018" name="Sci. Rep.">
        <title>Extensive genomic diversity among Mycobacterium marinum strains revealed by whole genome sequencing.</title>
        <authorList>
            <person name="Das S."/>
            <person name="Pettersson B.M."/>
            <person name="Behra P.R."/>
            <person name="Mallick A."/>
            <person name="Cheramie M."/>
            <person name="Ramesh M."/>
            <person name="Shirreff L."/>
            <person name="DuCote T."/>
            <person name="Dasgupta S."/>
            <person name="Ennis D.G."/>
            <person name="Kirsebom L.A."/>
        </authorList>
    </citation>
    <scope>NUCLEOTIDE SEQUENCE [LARGE SCALE GENOMIC DNA]</scope>
    <source>
        <strain evidence="2 3">Davis1</strain>
    </source>
</reference>
<evidence type="ECO:0000313" key="2">
    <source>
        <dbReference type="EMBL" id="RFZ42938.1"/>
    </source>
</evidence>
<dbReference type="InterPro" id="IPR029471">
    <property type="entry name" value="HNH_5"/>
</dbReference>
<dbReference type="SMART" id="SM00507">
    <property type="entry name" value="HNHc"/>
    <property type="match status" value="1"/>
</dbReference>
<dbReference type="Proteomes" id="UP000257451">
    <property type="component" value="Unassembled WGS sequence"/>
</dbReference>
<dbReference type="AlphaFoldDB" id="A0A3E2MXN4"/>